<evidence type="ECO:0000313" key="2">
    <source>
        <dbReference type="Proteomes" id="UP000027036"/>
    </source>
</evidence>
<dbReference type="AlphaFoldDB" id="A0A836MBD4"/>
<proteinExistence type="predicted"/>
<comment type="caution">
    <text evidence="1">The sequence shown here is derived from an EMBL/GenBank/DDBJ whole genome shotgun (WGS) entry which is preliminary data.</text>
</comment>
<evidence type="ECO:0000313" key="1">
    <source>
        <dbReference type="EMBL" id="KDB46233.1"/>
    </source>
</evidence>
<dbReference type="EMBL" id="JDSO01000112">
    <property type="protein sequence ID" value="KDB46233.1"/>
    <property type="molecule type" value="Genomic_DNA"/>
</dbReference>
<dbReference type="Proteomes" id="UP000027036">
    <property type="component" value="Unassembled WGS sequence"/>
</dbReference>
<protein>
    <submittedName>
        <fullName evidence="1">Uncharacterized protein</fullName>
    </submittedName>
</protein>
<gene>
    <name evidence="1" type="ORF">HPS10_08300</name>
</gene>
<name>A0A836MBD4_GLAPU</name>
<accession>A0A836MBD4</accession>
<organism evidence="1 2">
    <name type="scientific">Glaesserella parasuis HPS10</name>
    <dbReference type="NCBI Taxonomy" id="1450514"/>
    <lineage>
        <taxon>Bacteria</taxon>
        <taxon>Pseudomonadati</taxon>
        <taxon>Pseudomonadota</taxon>
        <taxon>Gammaproteobacteria</taxon>
        <taxon>Pasteurellales</taxon>
        <taxon>Pasteurellaceae</taxon>
        <taxon>Glaesserella</taxon>
    </lineage>
</organism>
<sequence length="76" mass="8566">MKNLEQLIALQQQIIQMSEPLTAEDIKKMGFAVLNLRAVYDFDLSQPQPPHIVQVLAQEMPVILKALQSYLAKSTS</sequence>
<reference evidence="1 2" key="1">
    <citation type="submission" date="2014-02" db="EMBL/GenBank/DDBJ databases">
        <title>Comparative genomics of Haemophilus parasuis isolated from pig lungs.</title>
        <authorList>
            <person name="Kittichotirat W."/>
            <person name="Bumgarner R.E."/>
            <person name="Lawrence P."/>
        </authorList>
    </citation>
    <scope>NUCLEOTIDE SEQUENCE [LARGE SCALE GENOMIC DNA]</scope>
    <source>
        <strain evidence="1 2">HPS10</strain>
    </source>
</reference>
<dbReference type="RefSeq" id="WP_035524144.1">
    <property type="nucleotide sequence ID" value="NZ_JDSO01000112.1"/>
</dbReference>